<reference evidence="1" key="1">
    <citation type="submission" date="2020-12" db="EMBL/GenBank/DDBJ databases">
        <title>Genomic characterization of non-nitrogen-fixing Frankia strains.</title>
        <authorList>
            <person name="Carlos-Shanley C."/>
            <person name="Guerra T."/>
            <person name="Hahn D."/>
        </authorList>
    </citation>
    <scope>NUCLEOTIDE SEQUENCE</scope>
    <source>
        <strain evidence="1">CN6</strain>
    </source>
</reference>
<organism evidence="1 2">
    <name type="scientific">Frankia nepalensis</name>
    <dbReference type="NCBI Taxonomy" id="1836974"/>
    <lineage>
        <taxon>Bacteria</taxon>
        <taxon>Bacillati</taxon>
        <taxon>Actinomycetota</taxon>
        <taxon>Actinomycetes</taxon>
        <taxon>Frankiales</taxon>
        <taxon>Frankiaceae</taxon>
        <taxon>Frankia</taxon>
    </lineage>
</organism>
<keyword evidence="1" id="KW-0378">Hydrolase</keyword>
<keyword evidence="1" id="KW-0645">Protease</keyword>
<evidence type="ECO:0000313" key="1">
    <source>
        <dbReference type="EMBL" id="MBL7626573.1"/>
    </source>
</evidence>
<keyword evidence="2" id="KW-1185">Reference proteome</keyword>
<name>A0A937RHP2_9ACTN</name>
<dbReference type="EMBL" id="JAEACQ010000143">
    <property type="protein sequence ID" value="MBL7626573.1"/>
    <property type="molecule type" value="Genomic_DNA"/>
</dbReference>
<comment type="caution">
    <text evidence="1">The sequence shown here is derived from an EMBL/GenBank/DDBJ whole genome shotgun (WGS) entry which is preliminary data.</text>
</comment>
<evidence type="ECO:0000313" key="2">
    <source>
        <dbReference type="Proteomes" id="UP000604475"/>
    </source>
</evidence>
<dbReference type="GO" id="GO:0006508">
    <property type="term" value="P:proteolysis"/>
    <property type="evidence" value="ECO:0007669"/>
    <property type="project" value="UniProtKB-KW"/>
</dbReference>
<gene>
    <name evidence="1" type="ORF">I7412_05190</name>
</gene>
<dbReference type="RefSeq" id="WP_203003852.1">
    <property type="nucleotide sequence ID" value="NZ_JADWYU010000027.1"/>
</dbReference>
<sequence length="107" mass="11873">MSFLHGDTPVVGFGPLTLDDLARRSEKAYADHMATYAATEVLHQVVVSAPEYDRQVAELVDAAYLLVREFRKKTKAEWRTAYRVWATAAGITVPPDADDDSDDDGED</sequence>
<proteinExistence type="predicted"/>
<accession>A0A937RHP2</accession>
<dbReference type="GO" id="GO:0008233">
    <property type="term" value="F:peptidase activity"/>
    <property type="evidence" value="ECO:0007669"/>
    <property type="project" value="UniProtKB-KW"/>
</dbReference>
<dbReference type="AlphaFoldDB" id="A0A937RHP2"/>
<dbReference type="Proteomes" id="UP000604475">
    <property type="component" value="Unassembled WGS sequence"/>
</dbReference>
<protein>
    <submittedName>
        <fullName evidence="1">Cysteine protease</fullName>
    </submittedName>
</protein>